<proteinExistence type="predicted"/>
<dbReference type="EMBL" id="HBUE01153321">
    <property type="protein sequence ID" value="CAG6506311.1"/>
    <property type="molecule type" value="Transcribed_RNA"/>
</dbReference>
<dbReference type="EMBL" id="HBUE01027085">
    <property type="protein sequence ID" value="CAG6454727.1"/>
    <property type="molecule type" value="Transcribed_RNA"/>
</dbReference>
<protein>
    <submittedName>
        <fullName evidence="2">(northern house mosquito) hypothetical protein</fullName>
    </submittedName>
</protein>
<reference evidence="2" key="1">
    <citation type="submission" date="2021-05" db="EMBL/GenBank/DDBJ databases">
        <authorList>
            <person name="Alioto T."/>
            <person name="Alioto T."/>
            <person name="Gomez Garrido J."/>
        </authorList>
    </citation>
    <scope>NUCLEOTIDE SEQUENCE</scope>
</reference>
<evidence type="ECO:0000313" key="2">
    <source>
        <dbReference type="EMBL" id="CAG6557624.1"/>
    </source>
</evidence>
<dbReference type="AlphaFoldDB" id="A0A8D8INF4"/>
<name>A0A8D8INF4_CULPI</name>
<evidence type="ECO:0000256" key="1">
    <source>
        <dbReference type="SAM" id="MobiDB-lite"/>
    </source>
</evidence>
<sequence length="104" mass="11434">MGVPSNSGIPVRKIRQGRLPVPAGSPKTSHRQPTTLLRHGNPVPAIRSPLLPAGSRRKTSSRRYLQAVRGCAPILGNLSLPVQIPRRRFTHDCRYISTGDDHDL</sequence>
<dbReference type="EMBL" id="HBUE01258350">
    <property type="protein sequence ID" value="CAG6557624.1"/>
    <property type="molecule type" value="Transcribed_RNA"/>
</dbReference>
<accession>A0A8D8INF4</accession>
<organism evidence="2">
    <name type="scientific">Culex pipiens</name>
    <name type="common">House mosquito</name>
    <dbReference type="NCBI Taxonomy" id="7175"/>
    <lineage>
        <taxon>Eukaryota</taxon>
        <taxon>Metazoa</taxon>
        <taxon>Ecdysozoa</taxon>
        <taxon>Arthropoda</taxon>
        <taxon>Hexapoda</taxon>
        <taxon>Insecta</taxon>
        <taxon>Pterygota</taxon>
        <taxon>Neoptera</taxon>
        <taxon>Endopterygota</taxon>
        <taxon>Diptera</taxon>
        <taxon>Nematocera</taxon>
        <taxon>Culicoidea</taxon>
        <taxon>Culicidae</taxon>
        <taxon>Culicinae</taxon>
        <taxon>Culicini</taxon>
        <taxon>Culex</taxon>
        <taxon>Culex</taxon>
    </lineage>
</organism>
<feature type="region of interest" description="Disordered" evidence="1">
    <location>
        <begin position="1"/>
        <end position="58"/>
    </location>
</feature>